<evidence type="ECO:0000313" key="2">
    <source>
        <dbReference type="EMBL" id="CCA25397.1"/>
    </source>
</evidence>
<dbReference type="AlphaFoldDB" id="F0WVF6"/>
<sequence>MIGGMKRSNIEERLRELEDVLKEISNHEERKNLESIQQSFVETRQCVLQQQLESTRKELEGCTKSKATLCEKIGELEQDRREHTKSVKALKEELEATKEAQNLSLMRVAALERSKATLKRQYMLALTERSEKMMHMIRQLGPEYSCFIQDLDMEQVFFNDGEKRRRAHEDKQETKHQAIQCSMKSSDINTTSPTSVSSSKTAFIDPIGADAASEKAKTVFKSEDCEYERFKQANVSLALEKSTLMQDLDAARKALALMQGKGWKRVMNCVVLDRSLIEKYGSVESQFLREQEVSSKCSKTIAGLEMDLRTAKEALAKHQQSSEKPEEDLKALDTCERIKLLEDNLDQLNSYADHLELVISDCDKCTKKLRNEEETDAK</sequence>
<reference evidence="2" key="1">
    <citation type="journal article" date="2011" name="PLoS Biol.">
        <title>Gene gain and loss during evolution of obligate parasitism in the white rust pathogen of Arabidopsis thaliana.</title>
        <authorList>
            <person name="Kemen E."/>
            <person name="Gardiner A."/>
            <person name="Schultz-Larsen T."/>
            <person name="Kemen A.C."/>
            <person name="Balmuth A.L."/>
            <person name="Robert-Seilaniantz A."/>
            <person name="Bailey K."/>
            <person name="Holub E."/>
            <person name="Studholme D.J."/>
            <person name="Maclean D."/>
            <person name="Jones J.D."/>
        </authorList>
    </citation>
    <scope>NUCLEOTIDE SEQUENCE</scope>
</reference>
<keyword evidence="1" id="KW-0175">Coiled coil</keyword>
<name>F0WVF6_9STRA</name>
<reference evidence="2" key="2">
    <citation type="submission" date="2011-02" db="EMBL/GenBank/DDBJ databases">
        <authorList>
            <person name="MacLean D."/>
        </authorList>
    </citation>
    <scope>NUCLEOTIDE SEQUENCE</scope>
</reference>
<evidence type="ECO:0000256" key="1">
    <source>
        <dbReference type="SAM" id="Coils"/>
    </source>
</evidence>
<gene>
    <name evidence="2" type="primary">AlNc14C296G10297</name>
    <name evidence="2" type="ORF">ALNC14_115410</name>
</gene>
<dbReference type="HOGENOM" id="CLU_062949_0_0_1"/>
<organism evidence="2">
    <name type="scientific">Albugo laibachii Nc14</name>
    <dbReference type="NCBI Taxonomy" id="890382"/>
    <lineage>
        <taxon>Eukaryota</taxon>
        <taxon>Sar</taxon>
        <taxon>Stramenopiles</taxon>
        <taxon>Oomycota</taxon>
        <taxon>Peronosporomycetes</taxon>
        <taxon>Albuginales</taxon>
        <taxon>Albuginaceae</taxon>
        <taxon>Albugo</taxon>
    </lineage>
</organism>
<proteinExistence type="predicted"/>
<feature type="coiled-coil region" evidence="1">
    <location>
        <begin position="7"/>
        <end position="34"/>
    </location>
</feature>
<feature type="coiled-coil region" evidence="1">
    <location>
        <begin position="73"/>
        <end position="100"/>
    </location>
</feature>
<dbReference type="EMBL" id="FR824341">
    <property type="protein sequence ID" value="CCA25397.1"/>
    <property type="molecule type" value="Genomic_DNA"/>
</dbReference>
<feature type="coiled-coil region" evidence="1">
    <location>
        <begin position="301"/>
        <end position="358"/>
    </location>
</feature>
<protein>
    <submittedName>
        <fullName evidence="2">AlNc14C296G10297 protein</fullName>
    </submittedName>
</protein>
<accession>F0WVF6</accession>